<organism evidence="12 13">
    <name type="scientific">Sediminispirochaeta smaragdinae (strain DSM 11293 / JCM 15392 / SEBR 4228)</name>
    <name type="common">Spirochaeta smaragdinae</name>
    <dbReference type="NCBI Taxonomy" id="573413"/>
    <lineage>
        <taxon>Bacteria</taxon>
        <taxon>Pseudomonadati</taxon>
        <taxon>Spirochaetota</taxon>
        <taxon>Spirochaetia</taxon>
        <taxon>Spirochaetales</taxon>
        <taxon>Spirochaetaceae</taxon>
        <taxon>Sediminispirochaeta</taxon>
    </lineage>
</organism>
<evidence type="ECO:0000313" key="13">
    <source>
        <dbReference type="Proteomes" id="UP000002318"/>
    </source>
</evidence>
<dbReference type="Pfam" id="PF00005">
    <property type="entry name" value="ABC_tran"/>
    <property type="match status" value="1"/>
</dbReference>
<comment type="subcellular location">
    <subcellularLocation>
        <location evidence="1">Cell membrane</location>
        <topology evidence="1">Multi-pass membrane protein</topology>
    </subcellularLocation>
</comment>
<evidence type="ECO:0000256" key="9">
    <source>
        <dbReference type="SAM" id="Phobius"/>
    </source>
</evidence>
<feature type="domain" description="ABC transmembrane type-1" evidence="11">
    <location>
        <begin position="19"/>
        <end position="301"/>
    </location>
</feature>
<protein>
    <submittedName>
        <fullName evidence="12">ABC transporter related protein</fullName>
    </submittedName>
</protein>
<accession>E1R2K5</accession>
<dbReference type="GO" id="GO:0015421">
    <property type="term" value="F:ABC-type oligopeptide transporter activity"/>
    <property type="evidence" value="ECO:0007669"/>
    <property type="project" value="TreeGrafter"/>
</dbReference>
<feature type="domain" description="ABC transporter" evidence="10">
    <location>
        <begin position="335"/>
        <end position="572"/>
    </location>
</feature>
<feature type="transmembrane region" description="Helical" evidence="9">
    <location>
        <begin position="238"/>
        <end position="261"/>
    </location>
</feature>
<keyword evidence="6" id="KW-0067">ATP-binding</keyword>
<dbReference type="FunFam" id="3.40.50.300:FF:000221">
    <property type="entry name" value="Multidrug ABC transporter ATP-binding protein"/>
    <property type="match status" value="1"/>
</dbReference>
<dbReference type="SUPFAM" id="SSF52540">
    <property type="entry name" value="P-loop containing nucleoside triphosphate hydrolases"/>
    <property type="match status" value="1"/>
</dbReference>
<keyword evidence="4 9" id="KW-0812">Transmembrane</keyword>
<keyword evidence="2" id="KW-0813">Transport</keyword>
<dbReference type="KEGG" id="ssm:Spirs_3477"/>
<dbReference type="eggNOG" id="COG1132">
    <property type="taxonomic scope" value="Bacteria"/>
</dbReference>
<evidence type="ECO:0000259" key="11">
    <source>
        <dbReference type="PROSITE" id="PS50929"/>
    </source>
</evidence>
<keyword evidence="7 9" id="KW-1133">Transmembrane helix</keyword>
<dbReference type="Pfam" id="PF00664">
    <property type="entry name" value="ABC_membrane"/>
    <property type="match status" value="1"/>
</dbReference>
<dbReference type="GO" id="GO:0005886">
    <property type="term" value="C:plasma membrane"/>
    <property type="evidence" value="ECO:0007669"/>
    <property type="project" value="UniProtKB-SubCell"/>
</dbReference>
<evidence type="ECO:0000256" key="4">
    <source>
        <dbReference type="ARBA" id="ARBA00022692"/>
    </source>
</evidence>
<dbReference type="InterPro" id="IPR011527">
    <property type="entry name" value="ABC1_TM_dom"/>
</dbReference>
<dbReference type="PROSITE" id="PS50893">
    <property type="entry name" value="ABC_TRANSPORTER_2"/>
    <property type="match status" value="1"/>
</dbReference>
<keyword evidence="13" id="KW-1185">Reference proteome</keyword>
<dbReference type="PANTHER" id="PTHR43394">
    <property type="entry name" value="ATP-DEPENDENT PERMEASE MDL1, MITOCHONDRIAL"/>
    <property type="match status" value="1"/>
</dbReference>
<dbReference type="PANTHER" id="PTHR43394:SF1">
    <property type="entry name" value="ATP-BINDING CASSETTE SUB-FAMILY B MEMBER 10, MITOCHONDRIAL"/>
    <property type="match status" value="1"/>
</dbReference>
<dbReference type="EMBL" id="CP002116">
    <property type="protein sequence ID" value="ADK82565.1"/>
    <property type="molecule type" value="Genomic_DNA"/>
</dbReference>
<dbReference type="InterPro" id="IPR036640">
    <property type="entry name" value="ABC1_TM_sf"/>
</dbReference>
<dbReference type="STRING" id="573413.Spirs_3477"/>
<dbReference type="SUPFAM" id="SSF90123">
    <property type="entry name" value="ABC transporter transmembrane region"/>
    <property type="match status" value="1"/>
</dbReference>
<dbReference type="GO" id="GO:0016887">
    <property type="term" value="F:ATP hydrolysis activity"/>
    <property type="evidence" value="ECO:0007669"/>
    <property type="project" value="InterPro"/>
</dbReference>
<evidence type="ECO:0000259" key="10">
    <source>
        <dbReference type="PROSITE" id="PS50893"/>
    </source>
</evidence>
<dbReference type="Proteomes" id="UP000002318">
    <property type="component" value="Chromosome"/>
</dbReference>
<evidence type="ECO:0000256" key="3">
    <source>
        <dbReference type="ARBA" id="ARBA00022475"/>
    </source>
</evidence>
<dbReference type="Gene3D" id="1.20.1560.10">
    <property type="entry name" value="ABC transporter type 1, transmembrane domain"/>
    <property type="match status" value="1"/>
</dbReference>
<keyword evidence="8 9" id="KW-0472">Membrane</keyword>
<keyword evidence="3" id="KW-1003">Cell membrane</keyword>
<dbReference type="AlphaFoldDB" id="E1R2K5"/>
<sequence>MNSFKRILKFMRPYLPFAILGPLLMLLEVAMDLIQPRLMEKIVDIGLANFDYHYILKTGLMMAAAAVVGVLGGAGCSFFSTLAGVGMGTDLRSRLYSHIQRLSTSDIDRLSTGSLVTRLTNDIIQIQEISIMMLRILVRAPLQIIGSLIMAILISPRLSLILVLLIPLLLLSITIIMRRSFPLFTQVQERIDGINTVTQEALSGVRVIKAFAREEFETERFAKANGTLVKTMEKAATMIAWIHPVMILLLNGGIALALYFGGTLNTQGPLTTGELMAFLNYLMQLLMSLMMVSMVLIRFSRGEASAKRIMEVFDTHPNLRNPAEPKHLSDPQGEILFDKVSFNYGKNEEERDILDSISFTLQAGRTTGIIGTTGSGKSTLVHLLTRLYDVASGRILLDGVDIRELNQEDLRTLITVVPQQAMLFSGTIRENITFGKPEATDSQILEAAEVAQIRDFIDKNAEGLDTVLQQRGVNLSGGQKQRLCIARALLPSPPVLILDDSTSALDAKTAYRLQQALCEKRSRMTTIIIAQRIASIREADSIIVLDDGAVVDMAPHEVLLQRCGLYRDIVRSQEGEGVLHV</sequence>
<dbReference type="GO" id="GO:0005524">
    <property type="term" value="F:ATP binding"/>
    <property type="evidence" value="ECO:0007669"/>
    <property type="project" value="UniProtKB-KW"/>
</dbReference>
<gene>
    <name evidence="12" type="ordered locus">Spirs_3477</name>
</gene>
<evidence type="ECO:0000256" key="8">
    <source>
        <dbReference type="ARBA" id="ARBA00023136"/>
    </source>
</evidence>
<dbReference type="InterPro" id="IPR017871">
    <property type="entry name" value="ABC_transporter-like_CS"/>
</dbReference>
<dbReference type="OrthoDB" id="341671at2"/>
<feature type="transmembrane region" description="Helical" evidence="9">
    <location>
        <begin position="54"/>
        <end position="85"/>
    </location>
</feature>
<name>E1R2K5_SEDSS</name>
<evidence type="ECO:0000256" key="1">
    <source>
        <dbReference type="ARBA" id="ARBA00004651"/>
    </source>
</evidence>
<proteinExistence type="predicted"/>
<keyword evidence="5" id="KW-0547">Nucleotide-binding</keyword>
<dbReference type="HOGENOM" id="CLU_000604_84_3_12"/>
<dbReference type="InterPro" id="IPR003439">
    <property type="entry name" value="ABC_transporter-like_ATP-bd"/>
</dbReference>
<dbReference type="RefSeq" id="WP_013256024.1">
    <property type="nucleotide sequence ID" value="NC_014364.1"/>
</dbReference>
<evidence type="ECO:0000256" key="5">
    <source>
        <dbReference type="ARBA" id="ARBA00022741"/>
    </source>
</evidence>
<feature type="transmembrane region" description="Helical" evidence="9">
    <location>
        <begin position="281"/>
        <end position="300"/>
    </location>
</feature>
<dbReference type="InterPro" id="IPR027417">
    <property type="entry name" value="P-loop_NTPase"/>
</dbReference>
<feature type="transmembrane region" description="Helical" evidence="9">
    <location>
        <begin position="136"/>
        <end position="154"/>
    </location>
</feature>
<dbReference type="Gene3D" id="3.40.50.300">
    <property type="entry name" value="P-loop containing nucleotide triphosphate hydrolases"/>
    <property type="match status" value="1"/>
</dbReference>
<feature type="transmembrane region" description="Helical" evidence="9">
    <location>
        <begin position="160"/>
        <end position="177"/>
    </location>
</feature>
<dbReference type="PROSITE" id="PS50929">
    <property type="entry name" value="ABC_TM1F"/>
    <property type="match status" value="1"/>
</dbReference>
<evidence type="ECO:0000256" key="7">
    <source>
        <dbReference type="ARBA" id="ARBA00022989"/>
    </source>
</evidence>
<evidence type="ECO:0000256" key="6">
    <source>
        <dbReference type="ARBA" id="ARBA00022840"/>
    </source>
</evidence>
<dbReference type="CDD" id="cd18548">
    <property type="entry name" value="ABC_6TM_Tm287_like"/>
    <property type="match status" value="1"/>
</dbReference>
<evidence type="ECO:0000256" key="2">
    <source>
        <dbReference type="ARBA" id="ARBA00022448"/>
    </source>
</evidence>
<evidence type="ECO:0000313" key="12">
    <source>
        <dbReference type="EMBL" id="ADK82565.1"/>
    </source>
</evidence>
<dbReference type="PROSITE" id="PS00211">
    <property type="entry name" value="ABC_TRANSPORTER_1"/>
    <property type="match status" value="1"/>
</dbReference>
<dbReference type="InterPro" id="IPR003593">
    <property type="entry name" value="AAA+_ATPase"/>
</dbReference>
<dbReference type="InterPro" id="IPR039421">
    <property type="entry name" value="Type_1_exporter"/>
</dbReference>
<dbReference type="SMART" id="SM00382">
    <property type="entry name" value="AAA"/>
    <property type="match status" value="1"/>
</dbReference>
<reference evidence="12 13" key="1">
    <citation type="journal article" date="2010" name="Stand. Genomic Sci.">
        <title>Complete genome sequence of Spirochaeta smaragdinae type strain (SEBR 4228).</title>
        <authorList>
            <person name="Mavromatis K."/>
            <person name="Yasawong M."/>
            <person name="Chertkov O."/>
            <person name="Lapidus A."/>
            <person name="Lucas S."/>
            <person name="Nolan M."/>
            <person name="Del Rio T.G."/>
            <person name="Tice H."/>
            <person name="Cheng J.F."/>
            <person name="Pitluck S."/>
            <person name="Liolios K."/>
            <person name="Ivanova N."/>
            <person name="Tapia R."/>
            <person name="Han C."/>
            <person name="Bruce D."/>
            <person name="Goodwin L."/>
            <person name="Pati A."/>
            <person name="Chen A."/>
            <person name="Palaniappan K."/>
            <person name="Land M."/>
            <person name="Hauser L."/>
            <person name="Chang Y.J."/>
            <person name="Jeffries C.D."/>
            <person name="Detter J.C."/>
            <person name="Rohde M."/>
            <person name="Brambilla E."/>
            <person name="Spring S."/>
            <person name="Goker M."/>
            <person name="Sikorski J."/>
            <person name="Woyke T."/>
            <person name="Bristow J."/>
            <person name="Eisen J.A."/>
            <person name="Markowitz V."/>
            <person name="Hugenholtz P."/>
            <person name="Klenk H.P."/>
            <person name="Kyrpides N.C."/>
        </authorList>
    </citation>
    <scope>NUCLEOTIDE SEQUENCE [LARGE SCALE GENOMIC DNA]</scope>
    <source>
        <strain evidence="13">DSM 11293 / JCM 15392 / SEBR 4228</strain>
    </source>
</reference>